<dbReference type="Proteomes" id="UP000177135">
    <property type="component" value="Unassembled WGS sequence"/>
</dbReference>
<reference evidence="1 2" key="1">
    <citation type="journal article" date="2016" name="Nat. Commun.">
        <title>Thousands of microbial genomes shed light on interconnected biogeochemical processes in an aquifer system.</title>
        <authorList>
            <person name="Anantharaman K."/>
            <person name="Brown C.T."/>
            <person name="Hug L.A."/>
            <person name="Sharon I."/>
            <person name="Castelle C.J."/>
            <person name="Probst A.J."/>
            <person name="Thomas B.C."/>
            <person name="Singh A."/>
            <person name="Wilkins M.J."/>
            <person name="Karaoz U."/>
            <person name="Brodie E.L."/>
            <person name="Williams K.H."/>
            <person name="Hubbard S.S."/>
            <person name="Banfield J.F."/>
        </authorList>
    </citation>
    <scope>NUCLEOTIDE SEQUENCE [LARGE SCALE GENOMIC DNA]</scope>
</reference>
<dbReference type="AlphaFoldDB" id="A0A1F5N0U9"/>
<comment type="caution">
    <text evidence="1">The sequence shown here is derived from an EMBL/GenBank/DDBJ whole genome shotgun (WGS) entry which is preliminary data.</text>
</comment>
<protein>
    <submittedName>
        <fullName evidence="1">Uncharacterized protein</fullName>
    </submittedName>
</protein>
<gene>
    <name evidence="1" type="ORF">A2617_03655</name>
</gene>
<evidence type="ECO:0000313" key="2">
    <source>
        <dbReference type="Proteomes" id="UP000177135"/>
    </source>
</evidence>
<dbReference type="EMBL" id="MFEC01000015">
    <property type="protein sequence ID" value="OGE71244.1"/>
    <property type="molecule type" value="Genomic_DNA"/>
</dbReference>
<evidence type="ECO:0000313" key="1">
    <source>
        <dbReference type="EMBL" id="OGE71244.1"/>
    </source>
</evidence>
<proteinExistence type="predicted"/>
<sequence>MKTEAPASIQIEEGKWIFPFANLKNFKLVDVDKQFDNEVDNVVTVAPIRWGHIEGSLNLAADLSLLSRGEISNIEAPMGGVHVNYGLEEDGLKFLELPAYMALEFIVRSRDQIDFLMDRGAEIDLAGHHYFLYDQNDDQSEVEDLQDGIGRDSHVTLYMFEYLNTSGSGCEVALPYYADDQAKSRDLLSKIRMRFIKKELFLGTSE</sequence>
<accession>A0A1F5N0U9</accession>
<name>A0A1F5N0U9_9BACT</name>
<organism evidence="1 2">
    <name type="scientific">Candidatus Daviesbacteria bacterium RIFOXYD1_FULL_41_10</name>
    <dbReference type="NCBI Taxonomy" id="1797801"/>
    <lineage>
        <taxon>Bacteria</taxon>
        <taxon>Candidatus Daviesiibacteriota</taxon>
    </lineage>
</organism>